<dbReference type="SMART" id="SM00054">
    <property type="entry name" value="EFh"/>
    <property type="match status" value="1"/>
</dbReference>
<feature type="compositionally biased region" description="Low complexity" evidence="2">
    <location>
        <begin position="633"/>
        <end position="649"/>
    </location>
</feature>
<dbReference type="GO" id="GO:0006897">
    <property type="term" value="P:endocytosis"/>
    <property type="evidence" value="ECO:0007669"/>
    <property type="project" value="TreeGrafter"/>
</dbReference>
<keyword evidence="6" id="KW-1185">Reference proteome</keyword>
<dbReference type="AlphaFoldDB" id="A0A067SJE2"/>
<feature type="domain" description="EH" evidence="3">
    <location>
        <begin position="14"/>
        <end position="103"/>
    </location>
</feature>
<sequence length="811" mass="90134">MSTGFLESPASDDELLMANRLLEKNIWTRPGSLSFDSAVGIFRQNGLSPTQVRDIWRIADRTGSGTLSRDELVVAIRLMGWAQVGETINEELLSKAAPLPKLKGFTDKLPKKADVPPPPINFDDTTVYKHNFKGSGSITGFSGSQENIVADAYTEPTIAVGHAAKFMELVEGLGREPETMESREFALAVQLLKSWLISTPSSVPETLGSEKPAREPLTHEPSPSFLPSKLNISPPDSEQYHDLFEDIQFPEKVESGIRSFIADIEKEGNIIGNAVCNFAAEYNLSLVDLVALWGETDIHANYTITANRLAMFSVLLRRKLANTMTPNAVASDSRLRTPMDPLIIAPPPSRPLEGDEPSSVRDINQDLSPTSALPVYTPTLPLSHSIPEPRLPISVMDDAVLTELKREITRLSQLAENFISTHSTNQNILHRVDDLQDDKDRLNAYLSEEEKRVSDLSFSNEQLKQQVDDHLRENTRLRAELSNMEKERAISEENTSALDKDVLKQQSPLQEFQQQPDSVNVPEQQLAERMEILKNVGHLASGGSPRSESRRKQGLRMLFLRASLGESRTAIAEALSEAEGLRQIVAAQSEQIITLRRQILDLEHGAHSITPSKDDVPSYLDSPFQFRGQRSQSYDYLTDSDSSSEVSGPSEPPEDNLEPFPLSALSTQVGELRGANEDLRKRNYSIKLEFLKFQKDARRAQERQAQKIGQLTAQLANSIAECTALREWSLEQDEKLRRSQAETALVQEEADHLGKVIDSQTQALFKLRARISKSDSQARAQTSVPSGRPPAPGPRKLPPVLHFQSQNLSAK</sequence>
<evidence type="ECO:0000256" key="2">
    <source>
        <dbReference type="SAM" id="MobiDB-lite"/>
    </source>
</evidence>
<dbReference type="Proteomes" id="UP000027222">
    <property type="component" value="Unassembled WGS sequence"/>
</dbReference>
<evidence type="ECO:0000259" key="4">
    <source>
        <dbReference type="PROSITE" id="PS50222"/>
    </source>
</evidence>
<dbReference type="SMART" id="SM00027">
    <property type="entry name" value="EH"/>
    <property type="match status" value="1"/>
</dbReference>
<organism evidence="5 6">
    <name type="scientific">Galerina marginata (strain CBS 339.88)</name>
    <dbReference type="NCBI Taxonomy" id="685588"/>
    <lineage>
        <taxon>Eukaryota</taxon>
        <taxon>Fungi</taxon>
        <taxon>Dikarya</taxon>
        <taxon>Basidiomycota</taxon>
        <taxon>Agaricomycotina</taxon>
        <taxon>Agaricomycetes</taxon>
        <taxon>Agaricomycetidae</taxon>
        <taxon>Agaricales</taxon>
        <taxon>Agaricineae</taxon>
        <taxon>Strophariaceae</taxon>
        <taxon>Galerina</taxon>
    </lineage>
</organism>
<dbReference type="InterPro" id="IPR011992">
    <property type="entry name" value="EF-hand-dom_pair"/>
</dbReference>
<dbReference type="GO" id="GO:0005886">
    <property type="term" value="C:plasma membrane"/>
    <property type="evidence" value="ECO:0007669"/>
    <property type="project" value="TreeGrafter"/>
</dbReference>
<feature type="coiled-coil region" evidence="1">
    <location>
        <begin position="401"/>
        <end position="494"/>
    </location>
</feature>
<dbReference type="PROSITE" id="PS50031">
    <property type="entry name" value="EH"/>
    <property type="match status" value="1"/>
</dbReference>
<evidence type="ECO:0008006" key="7">
    <source>
        <dbReference type="Google" id="ProtNLM"/>
    </source>
</evidence>
<evidence type="ECO:0000259" key="3">
    <source>
        <dbReference type="PROSITE" id="PS50031"/>
    </source>
</evidence>
<dbReference type="GO" id="GO:0005737">
    <property type="term" value="C:cytoplasm"/>
    <property type="evidence" value="ECO:0007669"/>
    <property type="project" value="TreeGrafter"/>
</dbReference>
<gene>
    <name evidence="5" type="ORF">GALMADRAFT_103267</name>
</gene>
<feature type="region of interest" description="Disordered" evidence="2">
    <location>
        <begin position="772"/>
        <end position="811"/>
    </location>
</feature>
<dbReference type="InterPro" id="IPR002048">
    <property type="entry name" value="EF_hand_dom"/>
</dbReference>
<dbReference type="HOGENOM" id="CLU_347812_0_0_1"/>
<protein>
    <recommendedName>
        <fullName evidence="7">EH domain-containing protein</fullName>
    </recommendedName>
</protein>
<feature type="compositionally biased region" description="Pro residues" evidence="2">
    <location>
        <begin position="787"/>
        <end position="797"/>
    </location>
</feature>
<dbReference type="SUPFAM" id="SSF47473">
    <property type="entry name" value="EF-hand"/>
    <property type="match status" value="1"/>
</dbReference>
<feature type="compositionally biased region" description="Polar residues" evidence="2">
    <location>
        <begin position="774"/>
        <end position="785"/>
    </location>
</feature>
<name>A0A067SJE2_GALM3</name>
<dbReference type="STRING" id="685588.A0A067SJE2"/>
<evidence type="ECO:0000256" key="1">
    <source>
        <dbReference type="SAM" id="Coils"/>
    </source>
</evidence>
<feature type="domain" description="EF-hand" evidence="4">
    <location>
        <begin position="47"/>
        <end position="82"/>
    </location>
</feature>
<dbReference type="PROSITE" id="PS50222">
    <property type="entry name" value="EF_HAND_2"/>
    <property type="match status" value="1"/>
</dbReference>
<dbReference type="GO" id="GO:0016197">
    <property type="term" value="P:endosomal transport"/>
    <property type="evidence" value="ECO:0007669"/>
    <property type="project" value="TreeGrafter"/>
</dbReference>
<feature type="region of interest" description="Disordered" evidence="2">
    <location>
        <begin position="633"/>
        <end position="660"/>
    </location>
</feature>
<feature type="region of interest" description="Disordered" evidence="2">
    <location>
        <begin position="201"/>
        <end position="231"/>
    </location>
</feature>
<accession>A0A067SJE2</accession>
<evidence type="ECO:0000313" key="6">
    <source>
        <dbReference type="Proteomes" id="UP000027222"/>
    </source>
</evidence>
<dbReference type="InterPro" id="IPR000261">
    <property type="entry name" value="EH_dom"/>
</dbReference>
<dbReference type="EMBL" id="KL142398">
    <property type="protein sequence ID" value="KDR70137.1"/>
    <property type="molecule type" value="Genomic_DNA"/>
</dbReference>
<dbReference type="Gene3D" id="1.10.238.10">
    <property type="entry name" value="EF-hand"/>
    <property type="match status" value="1"/>
</dbReference>
<dbReference type="PANTHER" id="PTHR11216">
    <property type="entry name" value="EH DOMAIN"/>
    <property type="match status" value="1"/>
</dbReference>
<evidence type="ECO:0000313" key="5">
    <source>
        <dbReference type="EMBL" id="KDR70137.1"/>
    </source>
</evidence>
<dbReference type="OrthoDB" id="524326at2759"/>
<keyword evidence="1" id="KW-0175">Coiled coil</keyword>
<reference evidence="6" key="1">
    <citation type="journal article" date="2014" name="Proc. Natl. Acad. Sci. U.S.A.">
        <title>Extensive sampling of basidiomycete genomes demonstrates inadequacy of the white-rot/brown-rot paradigm for wood decay fungi.</title>
        <authorList>
            <person name="Riley R."/>
            <person name="Salamov A.A."/>
            <person name="Brown D.W."/>
            <person name="Nagy L.G."/>
            <person name="Floudas D."/>
            <person name="Held B.W."/>
            <person name="Levasseur A."/>
            <person name="Lombard V."/>
            <person name="Morin E."/>
            <person name="Otillar R."/>
            <person name="Lindquist E.A."/>
            <person name="Sun H."/>
            <person name="LaButti K.M."/>
            <person name="Schmutz J."/>
            <person name="Jabbour D."/>
            <person name="Luo H."/>
            <person name="Baker S.E."/>
            <person name="Pisabarro A.G."/>
            <person name="Walton J.D."/>
            <person name="Blanchette R.A."/>
            <person name="Henrissat B."/>
            <person name="Martin F."/>
            <person name="Cullen D."/>
            <person name="Hibbett D.S."/>
            <person name="Grigoriev I.V."/>
        </authorList>
    </citation>
    <scope>NUCLEOTIDE SEQUENCE [LARGE SCALE GENOMIC DNA]</scope>
    <source>
        <strain evidence="6">CBS 339.88</strain>
    </source>
</reference>
<dbReference type="Pfam" id="PF12763">
    <property type="entry name" value="EH"/>
    <property type="match status" value="1"/>
</dbReference>
<proteinExistence type="predicted"/>
<dbReference type="GO" id="GO:0005509">
    <property type="term" value="F:calcium ion binding"/>
    <property type="evidence" value="ECO:0007669"/>
    <property type="project" value="InterPro"/>
</dbReference>